<dbReference type="AlphaFoldDB" id="A0A5C5XRC9"/>
<protein>
    <submittedName>
        <fullName evidence="2">Uncharacterized protein</fullName>
    </submittedName>
</protein>
<keyword evidence="3" id="KW-1185">Reference proteome</keyword>
<feature type="region of interest" description="Disordered" evidence="1">
    <location>
        <begin position="1"/>
        <end position="73"/>
    </location>
</feature>
<sequence length="235" mass="26840">MPHVPTNDNSAKEYKYDQANDNQRRSHDRNDKHPRQIRRKHLGPRSVSFEIRQDNGGVNRAGAWERGQRSVQDGSTPLRLNALLHIESSRQRRTARSIVFLPFEADQSVAGSGFPKPAARHEKKTSSGRRRRVPRERGGIPDESSNVAHSPNRPRQQRLNRLEDRDVPTQTDSRLELPIDSKRRYVVIVSAFSQHCESAKDRARPMCSATQANMTPHSISIHHQRRPTAHPKVKA</sequence>
<feature type="compositionally biased region" description="Basic residues" evidence="1">
    <location>
        <begin position="121"/>
        <end position="134"/>
    </location>
</feature>
<feature type="compositionally biased region" description="Basic and acidic residues" evidence="1">
    <location>
        <begin position="10"/>
        <end position="34"/>
    </location>
</feature>
<evidence type="ECO:0000256" key="1">
    <source>
        <dbReference type="SAM" id="MobiDB-lite"/>
    </source>
</evidence>
<evidence type="ECO:0000313" key="2">
    <source>
        <dbReference type="EMBL" id="TWT64913.1"/>
    </source>
</evidence>
<name>A0A5C5XRC9_9PLAN</name>
<feature type="region of interest" description="Disordered" evidence="1">
    <location>
        <begin position="109"/>
        <end position="174"/>
    </location>
</feature>
<proteinExistence type="predicted"/>
<evidence type="ECO:0000313" key="3">
    <source>
        <dbReference type="Proteomes" id="UP000317238"/>
    </source>
</evidence>
<comment type="caution">
    <text evidence="2">The sequence shown here is derived from an EMBL/GenBank/DDBJ whole genome shotgun (WGS) entry which is preliminary data.</text>
</comment>
<reference evidence="2 3" key="1">
    <citation type="submission" date="2019-02" db="EMBL/GenBank/DDBJ databases">
        <title>Deep-cultivation of Planctomycetes and their phenomic and genomic characterization uncovers novel biology.</title>
        <authorList>
            <person name="Wiegand S."/>
            <person name="Jogler M."/>
            <person name="Boedeker C."/>
            <person name="Pinto D."/>
            <person name="Vollmers J."/>
            <person name="Rivas-Marin E."/>
            <person name="Kohn T."/>
            <person name="Peeters S.H."/>
            <person name="Heuer A."/>
            <person name="Rast P."/>
            <person name="Oberbeckmann S."/>
            <person name="Bunk B."/>
            <person name="Jeske O."/>
            <person name="Meyerdierks A."/>
            <person name="Storesund J.E."/>
            <person name="Kallscheuer N."/>
            <person name="Luecker S."/>
            <person name="Lage O.M."/>
            <person name="Pohl T."/>
            <person name="Merkel B.J."/>
            <person name="Hornburger P."/>
            <person name="Mueller R.-W."/>
            <person name="Bruemmer F."/>
            <person name="Labrenz M."/>
            <person name="Spormann A.M."/>
            <person name="Op Den Camp H."/>
            <person name="Overmann J."/>
            <person name="Amann R."/>
            <person name="Jetten M.S.M."/>
            <person name="Mascher T."/>
            <person name="Medema M.H."/>
            <person name="Devos D.P."/>
            <person name="Kaster A.-K."/>
            <person name="Ovreas L."/>
            <person name="Rohde M."/>
            <person name="Galperin M.Y."/>
            <person name="Jogler C."/>
        </authorList>
    </citation>
    <scope>NUCLEOTIDE SEQUENCE [LARGE SCALE GENOMIC DNA]</scope>
    <source>
        <strain evidence="2 3">Pan14r</strain>
    </source>
</reference>
<dbReference type="Proteomes" id="UP000317238">
    <property type="component" value="Unassembled WGS sequence"/>
</dbReference>
<organism evidence="2 3">
    <name type="scientific">Crateriforma conspicua</name>
    <dbReference type="NCBI Taxonomy" id="2527996"/>
    <lineage>
        <taxon>Bacteria</taxon>
        <taxon>Pseudomonadati</taxon>
        <taxon>Planctomycetota</taxon>
        <taxon>Planctomycetia</taxon>
        <taxon>Planctomycetales</taxon>
        <taxon>Planctomycetaceae</taxon>
        <taxon>Crateriforma</taxon>
    </lineage>
</organism>
<feature type="compositionally biased region" description="Basic and acidic residues" evidence="1">
    <location>
        <begin position="160"/>
        <end position="174"/>
    </location>
</feature>
<gene>
    <name evidence="2" type="ORF">Pan14r_54830</name>
</gene>
<feature type="compositionally biased region" description="Polar residues" evidence="1">
    <location>
        <begin position="143"/>
        <end position="159"/>
    </location>
</feature>
<dbReference type="EMBL" id="SJPL01000005">
    <property type="protein sequence ID" value="TWT64913.1"/>
    <property type="molecule type" value="Genomic_DNA"/>
</dbReference>
<accession>A0A5C5XRC9</accession>